<evidence type="ECO:0000256" key="6">
    <source>
        <dbReference type="ARBA" id="ARBA00023163"/>
    </source>
</evidence>
<evidence type="ECO:0000313" key="11">
    <source>
        <dbReference type="EMBL" id="WAQ99629.1"/>
    </source>
</evidence>
<evidence type="ECO:0000256" key="4">
    <source>
        <dbReference type="ARBA" id="ARBA00023015"/>
    </source>
</evidence>
<feature type="region of interest" description="Disordered" evidence="8">
    <location>
        <begin position="726"/>
        <end position="778"/>
    </location>
</feature>
<evidence type="ECO:0000259" key="9">
    <source>
        <dbReference type="SMART" id="SM01275"/>
    </source>
</evidence>
<feature type="region of interest" description="Disordered" evidence="8">
    <location>
        <begin position="170"/>
        <end position="209"/>
    </location>
</feature>
<feature type="compositionally biased region" description="Polar residues" evidence="8">
    <location>
        <begin position="116"/>
        <end position="138"/>
    </location>
</feature>
<sequence>MGDVLSPKRRDVIDRLRRRMEMYKRRQNGLQQRYDYGSKAVYEQSGQHALMLRQKWLESKTKAKKQSKSKPDNTGSEVAKQIRKKFGKVEAPSAEVQQQIQHHAENVYRFDDDDVTTPSKATPASVSNKTSNTDGGNASIVSVHINVHQINNSGPQQDQKISTNVTVNQTIRSQSEKESDPSVECKQEPCNEDGGINKSTEDNNNDEDIGDIDDILNAFGKDKDLDLIDELKKFDEIYNKHLQESEGSGESGLSTSESSSMFAPNMYMDSSQGQVRSPPYRGTPGQTGNTAMSEGGMAAETLKQLAAQHQQHQPRGQNKQYGAVKAAIDPFSDMSETGNFNSSRNGYPQEYYNGAVPSSYQGQVSIAYPNKQSVAGYNNNKMTPYTPTTQADAGPSSLQQLQNQVAHFNHGPQMEITQTQHMQLSDGSHRMQMSQTQQIQLRQPAFPTNISLTQQQGFSASPAAMGPSTTQSQSYMGDQMSMQAQMMQNKMHPDQRHMPPQYINRPPPEYKMQHGNGMASGMGANGMGPNPLETIQNMVNQTNTHPNQAYSSVKSESSDMQNGMRTAQMSAMHQQQMGLTMSQAQMNYSNQSMQRQASFPGALAHQMAGRPQRPNTPTYTSAIMRNQRPPNVNIGPDGLNISQPRHPQEWAPRGMNPMAAQAVRPGVPSTSANMMHYRSYSTDGGAAQMQMQHAGVRSMHMDTMQSQQAAMMQNNAHAQQMMMQQQRMQMTQQMSSGSRQTPPYSMPQQGPGPQYPQTSSSQDDILNLLDSAPNQSTDFFDVQTSGGNSEANWYDIEDILGTAVK</sequence>
<dbReference type="EMBL" id="CP111014">
    <property type="protein sequence ID" value="WAQ99569.1"/>
    <property type="molecule type" value="Genomic_DNA"/>
</dbReference>
<keyword evidence="6" id="KW-0804">Transcription</keyword>
<keyword evidence="12" id="KW-1185">Reference proteome</keyword>
<dbReference type="EMBL" id="CP111014">
    <property type="protein sequence ID" value="WAQ99629.1"/>
    <property type="molecule type" value="Genomic_DNA"/>
</dbReference>
<accession>A0ABY7DPE7</accession>
<gene>
    <name evidence="10" type="ORF">MAR_023942</name>
    <name evidence="11" type="ORF">MAR_024002</name>
</gene>
<proteinExistence type="inferred from homology"/>
<dbReference type="Pfam" id="PF09596">
    <property type="entry name" value="MamL-1"/>
    <property type="match status" value="1"/>
</dbReference>
<dbReference type="PANTHER" id="PTHR15692:SF20">
    <property type="entry name" value="NEUROGENIC MASTERMIND-LIKE N-TERMINAL DOMAIN-CONTAINING PROTEIN"/>
    <property type="match status" value="1"/>
</dbReference>
<dbReference type="SMART" id="SM01275">
    <property type="entry name" value="MamL-1"/>
    <property type="match status" value="1"/>
</dbReference>
<organism evidence="10 12">
    <name type="scientific">Mya arenaria</name>
    <name type="common">Soft-shell clam</name>
    <dbReference type="NCBI Taxonomy" id="6604"/>
    <lineage>
        <taxon>Eukaryota</taxon>
        <taxon>Metazoa</taxon>
        <taxon>Spiralia</taxon>
        <taxon>Lophotrochozoa</taxon>
        <taxon>Mollusca</taxon>
        <taxon>Bivalvia</taxon>
        <taxon>Autobranchia</taxon>
        <taxon>Heteroconchia</taxon>
        <taxon>Euheterodonta</taxon>
        <taxon>Imparidentia</taxon>
        <taxon>Neoheterodontei</taxon>
        <taxon>Myida</taxon>
        <taxon>Myoidea</taxon>
        <taxon>Myidae</taxon>
        <taxon>Mya</taxon>
    </lineage>
</organism>
<dbReference type="InterPro" id="IPR046370">
    <property type="entry name" value="MAML_N_sf"/>
</dbReference>
<reference evidence="10" key="1">
    <citation type="submission" date="2022-11" db="EMBL/GenBank/DDBJ databases">
        <title>Centuries of genome instability and evolution in soft-shell clam transmissible cancer (bioRxiv).</title>
        <authorList>
            <person name="Hart S.F.M."/>
            <person name="Yonemitsu M.A."/>
            <person name="Giersch R.M."/>
            <person name="Beal B.F."/>
            <person name="Arriagada G."/>
            <person name="Davis B.W."/>
            <person name="Ostrander E.A."/>
            <person name="Goff S.P."/>
            <person name="Metzger M.J."/>
        </authorList>
    </citation>
    <scope>NUCLEOTIDE SEQUENCE</scope>
    <source>
        <strain evidence="10">MELC-2E11</strain>
        <tissue evidence="10">Siphon/mantle</tissue>
    </source>
</reference>
<keyword evidence="5" id="KW-0010">Activator</keyword>
<feature type="region of interest" description="Disordered" evidence="8">
    <location>
        <begin position="243"/>
        <end position="262"/>
    </location>
</feature>
<evidence type="ECO:0000256" key="1">
    <source>
        <dbReference type="ARBA" id="ARBA00004324"/>
    </source>
</evidence>
<evidence type="ECO:0000313" key="12">
    <source>
        <dbReference type="Proteomes" id="UP001164746"/>
    </source>
</evidence>
<evidence type="ECO:0000256" key="2">
    <source>
        <dbReference type="ARBA" id="ARBA00008081"/>
    </source>
</evidence>
<evidence type="ECO:0000256" key="5">
    <source>
        <dbReference type="ARBA" id="ARBA00023159"/>
    </source>
</evidence>
<feature type="compositionally biased region" description="Low complexity" evidence="8">
    <location>
        <begin position="726"/>
        <end position="762"/>
    </location>
</feature>
<feature type="compositionally biased region" description="Basic and acidic residues" evidence="8">
    <location>
        <begin position="174"/>
        <end position="189"/>
    </location>
</feature>
<feature type="domain" description="Neurogenic mastermind-like N-terminal" evidence="9">
    <location>
        <begin position="7"/>
        <end position="66"/>
    </location>
</feature>
<dbReference type="PANTHER" id="PTHR15692">
    <property type="entry name" value="MASTERMIND-LIKE"/>
    <property type="match status" value="1"/>
</dbReference>
<evidence type="ECO:0000313" key="10">
    <source>
        <dbReference type="EMBL" id="WAQ99569.1"/>
    </source>
</evidence>
<comment type="similarity">
    <text evidence="2">Belongs to the mastermind family.</text>
</comment>
<dbReference type="InterPro" id="IPR046369">
    <property type="entry name" value="MAML1-3"/>
</dbReference>
<comment type="subcellular location">
    <subcellularLocation>
        <location evidence="1">Nucleus speckle</location>
    </subcellularLocation>
</comment>
<feature type="compositionally biased region" description="Low complexity" evidence="8">
    <location>
        <begin position="245"/>
        <end position="260"/>
    </location>
</feature>
<evidence type="ECO:0000256" key="8">
    <source>
        <dbReference type="SAM" id="MobiDB-lite"/>
    </source>
</evidence>
<evidence type="ECO:0000256" key="7">
    <source>
        <dbReference type="ARBA" id="ARBA00023242"/>
    </source>
</evidence>
<protein>
    <recommendedName>
        <fullName evidence="9">Neurogenic mastermind-like N-terminal domain-containing protein</fullName>
    </recommendedName>
</protein>
<keyword evidence="4" id="KW-0805">Transcription regulation</keyword>
<dbReference type="InterPro" id="IPR019082">
    <property type="entry name" value="Mastermind-like_N"/>
</dbReference>
<dbReference type="Proteomes" id="UP001164746">
    <property type="component" value="Chromosome 3"/>
</dbReference>
<dbReference type="Gene3D" id="6.10.250.970">
    <property type="match status" value="1"/>
</dbReference>
<keyword evidence="3" id="KW-0914">Notch signaling pathway</keyword>
<feature type="region of interest" description="Disordered" evidence="8">
    <location>
        <begin position="110"/>
        <end position="138"/>
    </location>
</feature>
<keyword evidence="7" id="KW-0539">Nucleus</keyword>
<name>A0ABY7DPE7_MYAAR</name>
<evidence type="ECO:0000256" key="3">
    <source>
        <dbReference type="ARBA" id="ARBA00022976"/>
    </source>
</evidence>